<gene>
    <name evidence="1" type="ORF">I79_015008</name>
</gene>
<protein>
    <submittedName>
        <fullName evidence="1">Uncharacterized protein</fullName>
    </submittedName>
</protein>
<dbReference type="InParanoid" id="G3HVN1"/>
<evidence type="ECO:0000313" key="2">
    <source>
        <dbReference type="Proteomes" id="UP000001075"/>
    </source>
</evidence>
<name>G3HVN1_CRIGR</name>
<proteinExistence type="predicted"/>
<dbReference type="AlphaFoldDB" id="G3HVN1"/>
<dbReference type="Proteomes" id="UP000001075">
    <property type="component" value="Unassembled WGS sequence"/>
</dbReference>
<accession>G3HVN1</accession>
<dbReference type="EMBL" id="JH000781">
    <property type="protein sequence ID" value="EGW12621.1"/>
    <property type="molecule type" value="Genomic_DNA"/>
</dbReference>
<evidence type="ECO:0000313" key="1">
    <source>
        <dbReference type="EMBL" id="EGW12621.1"/>
    </source>
</evidence>
<reference evidence="2" key="1">
    <citation type="journal article" date="2011" name="Nat. Biotechnol.">
        <title>The genomic sequence of the Chinese hamster ovary (CHO)-K1 cell line.</title>
        <authorList>
            <person name="Xu X."/>
            <person name="Nagarajan H."/>
            <person name="Lewis N.E."/>
            <person name="Pan S."/>
            <person name="Cai Z."/>
            <person name="Liu X."/>
            <person name="Chen W."/>
            <person name="Xie M."/>
            <person name="Wang W."/>
            <person name="Hammond S."/>
            <person name="Andersen M.R."/>
            <person name="Neff N."/>
            <person name="Passarelli B."/>
            <person name="Koh W."/>
            <person name="Fan H.C."/>
            <person name="Wang J."/>
            <person name="Gui Y."/>
            <person name="Lee K.H."/>
            <person name="Betenbaugh M.J."/>
            <person name="Quake S.R."/>
            <person name="Famili I."/>
            <person name="Palsson B.O."/>
            <person name="Wang J."/>
        </authorList>
    </citation>
    <scope>NUCLEOTIDE SEQUENCE [LARGE SCALE GENOMIC DNA]</scope>
    <source>
        <strain evidence="2">CHO K1 cell line</strain>
    </source>
</reference>
<organism evidence="1 2">
    <name type="scientific">Cricetulus griseus</name>
    <name type="common">Chinese hamster</name>
    <name type="synonym">Cricetulus barabensis griseus</name>
    <dbReference type="NCBI Taxonomy" id="10029"/>
    <lineage>
        <taxon>Eukaryota</taxon>
        <taxon>Metazoa</taxon>
        <taxon>Chordata</taxon>
        <taxon>Craniata</taxon>
        <taxon>Vertebrata</taxon>
        <taxon>Euteleostomi</taxon>
        <taxon>Mammalia</taxon>
        <taxon>Eutheria</taxon>
        <taxon>Euarchontoglires</taxon>
        <taxon>Glires</taxon>
        <taxon>Rodentia</taxon>
        <taxon>Myomorpha</taxon>
        <taxon>Muroidea</taxon>
        <taxon>Cricetidae</taxon>
        <taxon>Cricetinae</taxon>
        <taxon>Cricetulus</taxon>
    </lineage>
</organism>
<sequence length="144" mass="16005">MIKCSPRVLVSPTCRSDFPSYSLKQSGVVGIRHVFSKKSCRIAQTVLELKIFLPQTSEELQLQVCHLAYYQALMPSMTVKHGHLKEEGVHPTLPPPHSLYQAPPSVAGRLKGTAEAGLRTPTSPQSMVEELPTPLWEFTQYFAS</sequence>